<dbReference type="Proteomes" id="UP000305401">
    <property type="component" value="Unassembled WGS sequence"/>
</dbReference>
<protein>
    <submittedName>
        <fullName evidence="1">Leucine-rich repeat domain-containing protein</fullName>
    </submittedName>
</protein>
<dbReference type="EMBL" id="SSTG01000226">
    <property type="protein sequence ID" value="THG41245.1"/>
    <property type="molecule type" value="Genomic_DNA"/>
</dbReference>
<name>A0AC61S317_9BACT</name>
<accession>A0AC61S317</accession>
<keyword evidence="2" id="KW-1185">Reference proteome</keyword>
<evidence type="ECO:0000313" key="1">
    <source>
        <dbReference type="EMBL" id="THG41245.1"/>
    </source>
</evidence>
<comment type="caution">
    <text evidence="1">The sequence shown here is derived from an EMBL/GenBank/DDBJ whole genome shotgun (WGS) entry which is preliminary data.</text>
</comment>
<reference evidence="1" key="1">
    <citation type="submission" date="2019-04" db="EMBL/GenBank/DDBJ databases">
        <title>Microbes associate with the intestines of laboratory mice.</title>
        <authorList>
            <person name="Navarre W."/>
            <person name="Wong E."/>
            <person name="Huang K.C."/>
            <person name="Tropini C."/>
            <person name="Ng K."/>
            <person name="Yu B."/>
        </authorList>
    </citation>
    <scope>NUCLEOTIDE SEQUENCE</scope>
    <source>
        <strain evidence="1">NM86_A22</strain>
    </source>
</reference>
<organism evidence="1 2">
    <name type="scientific">Muribaculum caecicola</name>
    <dbReference type="NCBI Taxonomy" id="3038144"/>
    <lineage>
        <taxon>Bacteria</taxon>
        <taxon>Pseudomonadati</taxon>
        <taxon>Bacteroidota</taxon>
        <taxon>Bacteroidia</taxon>
        <taxon>Bacteroidales</taxon>
        <taxon>Muribaculaceae</taxon>
        <taxon>Muribaculum</taxon>
    </lineage>
</organism>
<feature type="non-terminal residue" evidence="1">
    <location>
        <position position="221"/>
    </location>
</feature>
<evidence type="ECO:0000313" key="2">
    <source>
        <dbReference type="Proteomes" id="UP000305401"/>
    </source>
</evidence>
<sequence>MKKNRSIRTTFYTANQLIIVLLLIYASSHNAFSQPIENSISSYSYNNGDTFAPDINSPIRYRVVDNEKKEVEVIRGFSPSGQDGPRIMGAFSIPKEVEYGATWTIVGIGDATFIDENQMEAITLPETIKRIGKMAFKNCTRLYRIQIEGRADANKDFVFNLPPSLEEIGEQAFYECIAFGNIKIPDSVRLIGEQAFYRCINLSEIKIPDSVQLIGKQAFYN</sequence>
<proteinExistence type="predicted"/>
<gene>
    <name evidence="1" type="ORF">E5990_10920</name>
</gene>